<dbReference type="OrthoDB" id="10395491at2759"/>
<dbReference type="AlphaFoldDB" id="A0A1Y3BKI5"/>
<evidence type="ECO:0000313" key="1">
    <source>
        <dbReference type="EMBL" id="OTF81469.1"/>
    </source>
</evidence>
<accession>A0A1Y3BKI5</accession>
<comment type="caution">
    <text evidence="1">The sequence shown here is derived from an EMBL/GenBank/DDBJ whole genome shotgun (WGS) entry which is preliminary data.</text>
</comment>
<organism evidence="1 2">
    <name type="scientific">Euroglyphus maynei</name>
    <name type="common">Mayne's house dust mite</name>
    <dbReference type="NCBI Taxonomy" id="6958"/>
    <lineage>
        <taxon>Eukaryota</taxon>
        <taxon>Metazoa</taxon>
        <taxon>Ecdysozoa</taxon>
        <taxon>Arthropoda</taxon>
        <taxon>Chelicerata</taxon>
        <taxon>Arachnida</taxon>
        <taxon>Acari</taxon>
        <taxon>Acariformes</taxon>
        <taxon>Sarcoptiformes</taxon>
        <taxon>Astigmata</taxon>
        <taxon>Psoroptidia</taxon>
        <taxon>Analgoidea</taxon>
        <taxon>Pyroglyphidae</taxon>
        <taxon>Pyroglyphinae</taxon>
        <taxon>Euroglyphus</taxon>
    </lineage>
</organism>
<proteinExistence type="predicted"/>
<sequence length="142" mass="16755">MNIIDGLEQIGAILDEIVRKPNNNSDNDNDNGDKQQREKLIDKRLRFINQSVCDYNKIVANLIDYFEMNLPLEEFNQLQKRIDMIVDDECKICELITQLLKQTESDIDENGDMFEQILVFLAEIPKNIREHLMEMNHGEQYH</sequence>
<keyword evidence="2" id="KW-1185">Reference proteome</keyword>
<name>A0A1Y3BKI5_EURMA</name>
<dbReference type="Proteomes" id="UP000194236">
    <property type="component" value="Unassembled WGS sequence"/>
</dbReference>
<dbReference type="EMBL" id="MUJZ01013447">
    <property type="protein sequence ID" value="OTF81469.1"/>
    <property type="molecule type" value="Genomic_DNA"/>
</dbReference>
<gene>
    <name evidence="1" type="ORF">BLA29_010981</name>
</gene>
<evidence type="ECO:0000313" key="2">
    <source>
        <dbReference type="Proteomes" id="UP000194236"/>
    </source>
</evidence>
<protein>
    <submittedName>
        <fullName evidence="1">Uncharacterized protein</fullName>
    </submittedName>
</protein>
<reference evidence="1 2" key="1">
    <citation type="submission" date="2017-03" db="EMBL/GenBank/DDBJ databases">
        <title>Genome Survey of Euroglyphus maynei.</title>
        <authorList>
            <person name="Arlian L.G."/>
            <person name="Morgan M.S."/>
            <person name="Rider S.D."/>
        </authorList>
    </citation>
    <scope>NUCLEOTIDE SEQUENCE [LARGE SCALE GENOMIC DNA]</scope>
    <source>
        <strain evidence="1">Arlian Lab</strain>
        <tissue evidence="1">Whole body</tissue>
    </source>
</reference>